<keyword evidence="3" id="KW-1185">Reference proteome</keyword>
<sequence>MSERFIGRGWAFPLRVGPAGGIAMVEREREIEEAIRLVLGTAPGERPMRPEFGCGIHDYVFAPGDGATAGRIAQQVREALERWEPRITVTDVLVAFDSVRVGTLYIDVRYTVRTTNDRRNLVFPFYTIPSDEGAEETVPS</sequence>
<proteinExistence type="predicted"/>
<reference evidence="2 3" key="1">
    <citation type="submission" date="2020-06" db="EMBL/GenBank/DDBJ databases">
        <title>Genome mining for natural products.</title>
        <authorList>
            <person name="Zhang B."/>
            <person name="Shi J."/>
            <person name="Ge H."/>
        </authorList>
    </citation>
    <scope>NUCLEOTIDE SEQUENCE [LARGE SCALE GENOMIC DNA]</scope>
    <source>
        <strain evidence="2 3">NA00687</strain>
    </source>
</reference>
<dbReference type="Gene3D" id="3.10.450.40">
    <property type="match status" value="1"/>
</dbReference>
<dbReference type="Proteomes" id="UP000509303">
    <property type="component" value="Chromosome"/>
</dbReference>
<accession>A0A7H8NG64</accession>
<dbReference type="RefSeq" id="WP_176165167.1">
    <property type="nucleotide sequence ID" value="NZ_CP054929.1"/>
</dbReference>
<evidence type="ECO:0000313" key="2">
    <source>
        <dbReference type="EMBL" id="QKW53462.1"/>
    </source>
</evidence>
<evidence type="ECO:0000259" key="1">
    <source>
        <dbReference type="Pfam" id="PF04965"/>
    </source>
</evidence>
<dbReference type="InterPro" id="IPR007048">
    <property type="entry name" value="IraD/Gp25-like"/>
</dbReference>
<gene>
    <name evidence="2" type="ORF">HUT08_32340</name>
</gene>
<name>A0A7H8NG64_9ACTN</name>
<protein>
    <submittedName>
        <fullName evidence="2">GPW/gp25 family protein</fullName>
    </submittedName>
</protein>
<dbReference type="SUPFAM" id="SSF160719">
    <property type="entry name" value="gpW/gp25-like"/>
    <property type="match status" value="1"/>
</dbReference>
<dbReference type="AlphaFoldDB" id="A0A7H8NG64"/>
<feature type="domain" description="IraD/Gp25-like" evidence="1">
    <location>
        <begin position="26"/>
        <end position="116"/>
    </location>
</feature>
<dbReference type="EMBL" id="CP054929">
    <property type="protein sequence ID" value="QKW53462.1"/>
    <property type="molecule type" value="Genomic_DNA"/>
</dbReference>
<evidence type="ECO:0000313" key="3">
    <source>
        <dbReference type="Proteomes" id="UP000509303"/>
    </source>
</evidence>
<dbReference type="Pfam" id="PF04965">
    <property type="entry name" value="GPW_gp25"/>
    <property type="match status" value="1"/>
</dbReference>
<organism evidence="2 3">
    <name type="scientific">Streptomyces buecherae</name>
    <dbReference type="NCBI Taxonomy" id="2763006"/>
    <lineage>
        <taxon>Bacteria</taxon>
        <taxon>Bacillati</taxon>
        <taxon>Actinomycetota</taxon>
        <taxon>Actinomycetes</taxon>
        <taxon>Kitasatosporales</taxon>
        <taxon>Streptomycetaceae</taxon>
        <taxon>Streptomyces</taxon>
    </lineage>
</organism>